<keyword evidence="7" id="KW-0517">Myogenesis</keyword>
<feature type="repeat" description="TPR" evidence="14">
    <location>
        <begin position="23"/>
        <end position="56"/>
    </location>
</feature>
<comment type="subunit">
    <text evidence="13">Interacts with HSP90 in an ATP-independent manner. Interacts with UBE4B; the interaction may target UNC45B for proteasomal degradation.</text>
</comment>
<evidence type="ECO:0000256" key="6">
    <source>
        <dbReference type="ARBA" id="ARBA00022490"/>
    </source>
</evidence>
<keyword evidence="11" id="KW-0143">Chaperone</keyword>
<evidence type="ECO:0000313" key="17">
    <source>
        <dbReference type="Proteomes" id="UP000001074"/>
    </source>
</evidence>
<dbReference type="EMBL" id="AAPE02043925">
    <property type="status" value="NOT_ANNOTATED_CDS"/>
    <property type="molecule type" value="Genomic_DNA"/>
</dbReference>
<dbReference type="FunFam" id="1.25.10.10:FF:000153">
    <property type="entry name" value="Unc-45 myosin chaperone B"/>
    <property type="match status" value="1"/>
</dbReference>
<evidence type="ECO:0000256" key="2">
    <source>
        <dbReference type="ARBA" id="ARBA00004216"/>
    </source>
</evidence>
<dbReference type="InterPro" id="IPR000225">
    <property type="entry name" value="Armadillo"/>
</dbReference>
<dbReference type="GeneTree" id="ENSGT00940000157654"/>
<dbReference type="GO" id="GO:0048471">
    <property type="term" value="C:perinuclear region of cytoplasm"/>
    <property type="evidence" value="ECO:0007669"/>
    <property type="project" value="UniProtKB-SubCell"/>
</dbReference>
<evidence type="ECO:0000256" key="4">
    <source>
        <dbReference type="ARBA" id="ARBA00020768"/>
    </source>
</evidence>
<evidence type="ECO:0000256" key="11">
    <source>
        <dbReference type="ARBA" id="ARBA00023186"/>
    </source>
</evidence>
<dbReference type="FunCoup" id="G1PKQ9">
    <property type="interactions" value="151"/>
</dbReference>
<dbReference type="GO" id="GO:0030018">
    <property type="term" value="C:Z disc"/>
    <property type="evidence" value="ECO:0007669"/>
    <property type="project" value="UniProtKB-SubCell"/>
</dbReference>
<comment type="subcellular location">
    <subcellularLocation>
        <location evidence="1">Cytoplasm</location>
        <location evidence="1">Myofibril</location>
        <location evidence="1">Sarcomere</location>
        <location evidence="1">A band</location>
    </subcellularLocation>
    <subcellularLocation>
        <location evidence="2">Cytoplasm</location>
        <location evidence="2">Myofibril</location>
        <location evidence="2">Sarcomere</location>
        <location evidence="2">Z line</location>
    </subcellularLocation>
    <subcellularLocation>
        <location evidence="3">Cytoplasm</location>
        <location evidence="3">Perinuclear region</location>
    </subcellularLocation>
</comment>
<dbReference type="OMA" id="DTQTRRW"/>
<dbReference type="InterPro" id="IPR019734">
    <property type="entry name" value="TPR_rpt"/>
</dbReference>
<dbReference type="PANTHER" id="PTHR45994:SF2">
    <property type="entry name" value="PROTEIN UNC-45 HOMOLOG B"/>
    <property type="match status" value="1"/>
</dbReference>
<reference evidence="16" key="2">
    <citation type="submission" date="2025-08" db="UniProtKB">
        <authorList>
            <consortium name="Ensembl"/>
        </authorList>
    </citation>
    <scope>IDENTIFICATION</scope>
</reference>
<dbReference type="Pfam" id="PF11701">
    <property type="entry name" value="UNC45-central"/>
    <property type="match status" value="1"/>
</dbReference>
<reference evidence="16 17" key="1">
    <citation type="journal article" date="2011" name="Nature">
        <title>A high-resolution map of human evolutionary constraint using 29 mammals.</title>
        <authorList>
            <person name="Lindblad-Toh K."/>
            <person name="Garber M."/>
            <person name="Zuk O."/>
            <person name="Lin M.F."/>
            <person name="Parker B.J."/>
            <person name="Washietl S."/>
            <person name="Kheradpour P."/>
            <person name="Ernst J."/>
            <person name="Jordan G."/>
            <person name="Mauceli E."/>
            <person name="Ward L.D."/>
            <person name="Lowe C.B."/>
            <person name="Holloway A.K."/>
            <person name="Clamp M."/>
            <person name="Gnerre S."/>
            <person name="Alfoldi J."/>
            <person name="Beal K."/>
            <person name="Chang J."/>
            <person name="Clawson H."/>
            <person name="Cuff J."/>
            <person name="Di Palma F."/>
            <person name="Fitzgerald S."/>
            <person name="Flicek P."/>
            <person name="Guttman M."/>
            <person name="Hubisz M.J."/>
            <person name="Jaffe D.B."/>
            <person name="Jungreis I."/>
            <person name="Kent W.J."/>
            <person name="Kostka D."/>
            <person name="Lara M."/>
            <person name="Martins A.L."/>
            <person name="Massingham T."/>
            <person name="Moltke I."/>
            <person name="Raney B.J."/>
            <person name="Rasmussen M.D."/>
            <person name="Robinson J."/>
            <person name="Stark A."/>
            <person name="Vilella A.J."/>
            <person name="Wen J."/>
            <person name="Xie X."/>
            <person name="Zody M.C."/>
            <person name="Baldwin J."/>
            <person name="Bloom T."/>
            <person name="Chin C.W."/>
            <person name="Heiman D."/>
            <person name="Nicol R."/>
            <person name="Nusbaum C."/>
            <person name="Young S."/>
            <person name="Wilkinson J."/>
            <person name="Worley K.C."/>
            <person name="Kovar C.L."/>
            <person name="Muzny D.M."/>
            <person name="Gibbs R.A."/>
            <person name="Cree A."/>
            <person name="Dihn H.H."/>
            <person name="Fowler G."/>
            <person name="Jhangiani S."/>
            <person name="Joshi V."/>
            <person name="Lee S."/>
            <person name="Lewis L.R."/>
            <person name="Nazareth L.V."/>
            <person name="Okwuonu G."/>
            <person name="Santibanez J."/>
            <person name="Warren W.C."/>
            <person name="Mardis E.R."/>
            <person name="Weinstock G.M."/>
            <person name="Wilson R.K."/>
            <person name="Delehaunty K."/>
            <person name="Dooling D."/>
            <person name="Fronik C."/>
            <person name="Fulton L."/>
            <person name="Fulton B."/>
            <person name="Graves T."/>
            <person name="Minx P."/>
            <person name="Sodergren E."/>
            <person name="Birney E."/>
            <person name="Margulies E.H."/>
            <person name="Herrero J."/>
            <person name="Green E.D."/>
            <person name="Haussler D."/>
            <person name="Siepel A."/>
            <person name="Goldman N."/>
            <person name="Pollard K.S."/>
            <person name="Pedersen J.S."/>
            <person name="Lander E.S."/>
            <person name="Kellis M."/>
        </authorList>
    </citation>
    <scope>NUCLEOTIDE SEQUENCE [LARGE SCALE GENOMIC DNA]</scope>
</reference>
<dbReference type="InterPro" id="IPR011990">
    <property type="entry name" value="TPR-like_helical_dom_sf"/>
</dbReference>
<dbReference type="Gene3D" id="1.25.10.10">
    <property type="entry name" value="Leucine-rich Repeat Variant"/>
    <property type="match status" value="2"/>
</dbReference>
<name>G1PKQ9_MYOLU</name>
<keyword evidence="9" id="KW-0221">Differentiation</keyword>
<dbReference type="FunFam" id="1.25.40.10:FF:000025">
    <property type="entry name" value="Unc-45 myosin chaperone B"/>
    <property type="match status" value="1"/>
</dbReference>
<dbReference type="eggNOG" id="KOG4151">
    <property type="taxonomic scope" value="Eukaryota"/>
</dbReference>
<dbReference type="GO" id="GO:0006457">
    <property type="term" value="P:protein folding"/>
    <property type="evidence" value="ECO:0007669"/>
    <property type="project" value="Ensembl"/>
</dbReference>
<dbReference type="GO" id="GO:0007517">
    <property type="term" value="P:muscle organ development"/>
    <property type="evidence" value="ECO:0007669"/>
    <property type="project" value="UniProtKB-KW"/>
</dbReference>
<dbReference type="InterPro" id="IPR016024">
    <property type="entry name" value="ARM-type_fold"/>
</dbReference>
<dbReference type="STRING" id="59463.ENSMLUP00000011402"/>
<dbReference type="GO" id="GO:0031672">
    <property type="term" value="C:A band"/>
    <property type="evidence" value="ECO:0007669"/>
    <property type="project" value="UniProtKB-SubCell"/>
</dbReference>
<gene>
    <name evidence="16" type="primary">UNC45B</name>
</gene>
<evidence type="ECO:0000256" key="13">
    <source>
        <dbReference type="ARBA" id="ARBA00062249"/>
    </source>
</evidence>
<dbReference type="SUPFAM" id="SSF48371">
    <property type="entry name" value="ARM repeat"/>
    <property type="match status" value="2"/>
</dbReference>
<evidence type="ECO:0000256" key="8">
    <source>
        <dbReference type="ARBA" id="ARBA00022737"/>
    </source>
</evidence>
<dbReference type="InterPro" id="IPR011989">
    <property type="entry name" value="ARM-like"/>
</dbReference>
<dbReference type="GO" id="GO:0051879">
    <property type="term" value="F:Hsp90 protein binding"/>
    <property type="evidence" value="ECO:0007669"/>
    <property type="project" value="Ensembl"/>
</dbReference>
<dbReference type="HOGENOM" id="CLU_007331_0_0_1"/>
<dbReference type="Ensembl" id="ENSMLUT00000012531.2">
    <property type="protein sequence ID" value="ENSMLUP00000011402.2"/>
    <property type="gene ID" value="ENSMLUG00000012519.2"/>
</dbReference>
<dbReference type="GO" id="GO:0005829">
    <property type="term" value="C:cytosol"/>
    <property type="evidence" value="ECO:0007669"/>
    <property type="project" value="Ensembl"/>
</dbReference>
<dbReference type="FunFam" id="1.25.10.10:FF:000043">
    <property type="entry name" value="Unc-45 myosin chaperone B"/>
    <property type="match status" value="1"/>
</dbReference>
<evidence type="ECO:0000313" key="16">
    <source>
        <dbReference type="Ensembl" id="ENSMLUP00000011402.2"/>
    </source>
</evidence>
<evidence type="ECO:0000256" key="10">
    <source>
        <dbReference type="ARBA" id="ARBA00022803"/>
    </source>
</evidence>
<dbReference type="Proteomes" id="UP000001074">
    <property type="component" value="Unassembled WGS sequence"/>
</dbReference>
<reference evidence="16" key="3">
    <citation type="submission" date="2025-09" db="UniProtKB">
        <authorList>
            <consortium name="Ensembl"/>
        </authorList>
    </citation>
    <scope>IDENTIFICATION</scope>
</reference>
<dbReference type="SUPFAM" id="SSF48452">
    <property type="entry name" value="TPR-like"/>
    <property type="match status" value="1"/>
</dbReference>
<evidence type="ECO:0000259" key="15">
    <source>
        <dbReference type="Pfam" id="PF11701"/>
    </source>
</evidence>
<feature type="domain" description="UNC-45/Cro1/She4 central" evidence="15">
    <location>
        <begin position="347"/>
        <end position="506"/>
    </location>
</feature>
<dbReference type="PANTHER" id="PTHR45994">
    <property type="entry name" value="FI21225P1"/>
    <property type="match status" value="1"/>
</dbReference>
<proteinExistence type="predicted"/>
<evidence type="ECO:0000256" key="9">
    <source>
        <dbReference type="ARBA" id="ARBA00022782"/>
    </source>
</evidence>
<dbReference type="Gene3D" id="1.25.40.10">
    <property type="entry name" value="Tetratricopeptide repeat domain"/>
    <property type="match status" value="1"/>
</dbReference>
<keyword evidence="5" id="KW-0217">Developmental protein</keyword>
<evidence type="ECO:0000256" key="12">
    <source>
        <dbReference type="ARBA" id="ARBA00053758"/>
    </source>
</evidence>
<keyword evidence="8" id="KW-0677">Repeat</keyword>
<keyword evidence="6" id="KW-0963">Cytoplasm</keyword>
<protein>
    <recommendedName>
        <fullName evidence="4">Protein unc-45 homolog B</fullName>
    </recommendedName>
</protein>
<sequence>ILTFRPGERGPRSSRPQMAEIEAVQLKEEGNRHFQLQDYKAATKSYSQALKLTKDKALLATLYRNRAACGLKTESYAQAASDASRAIDINSSDIKALYRRCQALEHLGKLDQAFKDVQRCATLEPRNQNFQETLRRLNTSIQEKLRVQFSTDSRVQNMFEILLDEKSEADRLEKAANNLIVLGREEAGAERIFQNNGVALLLQLIDTKRPELVLAAVRTLSGMCSGHRARATVLLHAVRIDRICSLMAVENEEMSLAVCNLLQAIIDSLSGEDKREHPGKEEALVLDTKKDLKQITSHLLDMLVSKKVSGQGRDQALNLLNKNVPRKDLSVHDNSRTIYVVDNGLRKILKVVGQVPDLPSCLPLTDNTRMLASILINKLYDDLRCDPERDHFRKICEEYITGKFDPQNMDKNVIAIQTVSGVLQGPFDLGNQLLGLKGVMEMMVALCGSDREVDQLVAVEALIHASTKLSRATFIITNGVSLLKQIYKTTKNEKIKIRTLVGLCKLGSAGGTDYGLRQFAEGSTEKLAKQCRKWLCNASIDTRTRRWAVEGMAYLTLDADVKDDFVQDIPALQAMFEMAKTSDKTILYSVATILVNCTNSYDVKEVIPELVQLAKFSKQHVPEEHPKDKKDFVDMRVKRLLKAGVISALACMVKADSAILTDQTKELLARVFLALCDNPKDRGTIVAQGGGKALVPLALEGTDVGKVKAAHALAKIAAVSNPDIAFPGERVYEVVRPLVKLLDTQRDGLQNYEALLGLTNLSGRSDKLRQKIFKERALPDIENYMFENHDQLRQAATECMCNMVLNKEVQERFLADGNDRLKLVVLLCGEDDDKLQNAAAGALAMLTAAHKKLCLKMTQVTTQWLEILQRLCLHDQLSVQHRGLVIAYNLLQADAELAKKLVESELLEILTVVGKQEPDEKRAAVIQTARECLIKCMDYGFIKP</sequence>
<evidence type="ECO:0000256" key="14">
    <source>
        <dbReference type="PROSITE-ProRule" id="PRU00339"/>
    </source>
</evidence>
<dbReference type="InParanoid" id="G1PKQ9"/>
<keyword evidence="17" id="KW-1185">Reference proteome</keyword>
<evidence type="ECO:0000256" key="7">
    <source>
        <dbReference type="ARBA" id="ARBA00022541"/>
    </source>
</evidence>
<comment type="function">
    <text evidence="12">Acts as a co-chaperone for HSP90 and is required for proper folding of the myosin motor domain. Plays a role in sarcomere formation during muscle cell development. Is necessary for normal early lens development.</text>
</comment>
<organism evidence="16 17">
    <name type="scientific">Myotis lucifugus</name>
    <name type="common">Little brown bat</name>
    <dbReference type="NCBI Taxonomy" id="59463"/>
    <lineage>
        <taxon>Eukaryota</taxon>
        <taxon>Metazoa</taxon>
        <taxon>Chordata</taxon>
        <taxon>Craniata</taxon>
        <taxon>Vertebrata</taxon>
        <taxon>Euteleostomi</taxon>
        <taxon>Mammalia</taxon>
        <taxon>Eutheria</taxon>
        <taxon>Laurasiatheria</taxon>
        <taxon>Chiroptera</taxon>
        <taxon>Yangochiroptera</taxon>
        <taxon>Vespertilionidae</taxon>
        <taxon>Myotis</taxon>
    </lineage>
</organism>
<evidence type="ECO:0000256" key="3">
    <source>
        <dbReference type="ARBA" id="ARBA00004556"/>
    </source>
</evidence>
<evidence type="ECO:0000256" key="5">
    <source>
        <dbReference type="ARBA" id="ARBA00022473"/>
    </source>
</evidence>
<dbReference type="SMART" id="SM00028">
    <property type="entry name" value="TPR"/>
    <property type="match status" value="3"/>
</dbReference>
<dbReference type="PROSITE" id="PS50005">
    <property type="entry name" value="TPR"/>
    <property type="match status" value="1"/>
</dbReference>
<evidence type="ECO:0000256" key="1">
    <source>
        <dbReference type="ARBA" id="ARBA00004161"/>
    </source>
</evidence>
<dbReference type="AlphaFoldDB" id="G1PKQ9"/>
<keyword evidence="10 14" id="KW-0802">TPR repeat</keyword>
<dbReference type="GO" id="GO:0030154">
    <property type="term" value="P:cell differentiation"/>
    <property type="evidence" value="ECO:0007669"/>
    <property type="project" value="UniProtKB-KW"/>
</dbReference>
<accession>G1PKQ9</accession>
<dbReference type="InterPro" id="IPR024660">
    <property type="entry name" value="UCS_central_dom"/>
</dbReference>
<dbReference type="SMART" id="SM00185">
    <property type="entry name" value="ARM"/>
    <property type="match status" value="4"/>
</dbReference>